<sequence length="150" mass="16996">MKDKYSLEDVKSSFSFSVPVQIRFSDIDGYMHVNNGIYFSFFEHARASFLYEVCGWDVMDIGTVVANINIAYKQPIHAFDEPLVYVRIKSVGNTSFVMEQVIMGMAKNQGERIFAHAETVMVAVSMKDMKPVPIPQKFRAKMESSASNAF</sequence>
<dbReference type="CDD" id="cd00586">
    <property type="entry name" value="4HBT"/>
    <property type="match status" value="1"/>
</dbReference>
<comment type="caution">
    <text evidence="1">The sequence shown here is derived from an EMBL/GenBank/DDBJ whole genome shotgun (WGS) entry which is preliminary data.</text>
</comment>
<protein>
    <submittedName>
        <fullName evidence="1">Acyl-CoA thioesterase</fullName>
    </submittedName>
</protein>
<dbReference type="PANTHER" id="PTHR31793:SF24">
    <property type="entry name" value="LONG-CHAIN ACYL-COA THIOESTERASE FADM"/>
    <property type="match status" value="1"/>
</dbReference>
<dbReference type="InterPro" id="IPR050563">
    <property type="entry name" value="4-hydroxybenzoyl-CoA_TE"/>
</dbReference>
<name>A0A951MEY3_9BACT</name>
<dbReference type="AlphaFoldDB" id="A0A951MEY3"/>
<dbReference type="RefSeq" id="WP_219293296.1">
    <property type="nucleotide sequence ID" value="NZ_RPHB01000010.1"/>
</dbReference>
<organism evidence="1 2">
    <name type="scientific">Arthrospiribacter ruber</name>
    <dbReference type="NCBI Taxonomy" id="2487934"/>
    <lineage>
        <taxon>Bacteria</taxon>
        <taxon>Pseudomonadati</taxon>
        <taxon>Bacteroidota</taxon>
        <taxon>Cytophagia</taxon>
        <taxon>Cytophagales</taxon>
        <taxon>Cyclobacteriaceae</taxon>
        <taxon>Arthrospiribacter</taxon>
    </lineage>
</organism>
<dbReference type="PANTHER" id="PTHR31793">
    <property type="entry name" value="4-HYDROXYBENZOYL-COA THIOESTERASE FAMILY MEMBER"/>
    <property type="match status" value="1"/>
</dbReference>
<reference evidence="1 2" key="1">
    <citation type="journal article" date="2020" name="Syst. Appl. Microbiol.">
        <title>Arthrospiribacter ruber gen. nov., sp. nov., a novel bacterium isolated from Arthrospira cultures.</title>
        <authorList>
            <person name="Waleron M."/>
            <person name="Misztak A."/>
            <person name="Waleron M.M."/>
            <person name="Furmaniak M."/>
            <person name="Mrozik A."/>
            <person name="Waleron K."/>
        </authorList>
    </citation>
    <scope>NUCLEOTIDE SEQUENCE [LARGE SCALE GENOMIC DNA]</scope>
    <source>
        <strain evidence="1 2">DPMB0001</strain>
    </source>
</reference>
<dbReference type="GO" id="GO:0047617">
    <property type="term" value="F:fatty acyl-CoA hydrolase activity"/>
    <property type="evidence" value="ECO:0007669"/>
    <property type="project" value="TreeGrafter"/>
</dbReference>
<evidence type="ECO:0000313" key="2">
    <source>
        <dbReference type="Proteomes" id="UP000727490"/>
    </source>
</evidence>
<proteinExistence type="predicted"/>
<evidence type="ECO:0000313" key="1">
    <source>
        <dbReference type="EMBL" id="MBW3469884.1"/>
    </source>
</evidence>
<dbReference type="EMBL" id="RPHB01000010">
    <property type="protein sequence ID" value="MBW3469884.1"/>
    <property type="molecule type" value="Genomic_DNA"/>
</dbReference>
<gene>
    <name evidence="1" type="ORF">EGN73_18990</name>
</gene>
<dbReference type="Proteomes" id="UP000727490">
    <property type="component" value="Unassembled WGS sequence"/>
</dbReference>
<accession>A0A951MEY3</accession>
<dbReference type="Pfam" id="PF13279">
    <property type="entry name" value="4HBT_2"/>
    <property type="match status" value="1"/>
</dbReference>
<keyword evidence="2" id="KW-1185">Reference proteome</keyword>